<evidence type="ECO:0000313" key="3">
    <source>
        <dbReference type="Proteomes" id="UP001153555"/>
    </source>
</evidence>
<dbReference type="PANTHER" id="PTHR11439:SF500">
    <property type="entry name" value="RNA-DIRECTED DNA POLYMERASE"/>
    <property type="match status" value="1"/>
</dbReference>
<comment type="caution">
    <text evidence="2">The sequence shown here is derived from an EMBL/GenBank/DDBJ whole genome shotgun (WGS) entry which is preliminary data.</text>
</comment>
<sequence length="192" mass="21799">MRFVTSRSDPSLFFRLQNQSVIILLVYVDDIIITGNSENEIQHIIHEFQKIFSIKDLGKLTHFLGIEVSYGYQGIVLNQEQYVSEILGNLKMQEAKGVSSQIVSHPLLSKFDGQPMDNPKLYRSVVGALQHNTITRPEIAYSDNKLSQYMQTPLHTRWKALKRVLRYLAGTLNYGLHIKAGPLHLGGFADVD</sequence>
<protein>
    <submittedName>
        <fullName evidence="2">Uncharacterized mitochondrial protein AtMg00810</fullName>
    </submittedName>
</protein>
<proteinExistence type="predicted"/>
<dbReference type="AlphaFoldDB" id="A0A9N7N337"/>
<name>A0A9N7N337_STRHE</name>
<organism evidence="2 3">
    <name type="scientific">Striga hermonthica</name>
    <name type="common">Purple witchweed</name>
    <name type="synonym">Buchnera hermonthica</name>
    <dbReference type="NCBI Taxonomy" id="68872"/>
    <lineage>
        <taxon>Eukaryota</taxon>
        <taxon>Viridiplantae</taxon>
        <taxon>Streptophyta</taxon>
        <taxon>Embryophyta</taxon>
        <taxon>Tracheophyta</taxon>
        <taxon>Spermatophyta</taxon>
        <taxon>Magnoliopsida</taxon>
        <taxon>eudicotyledons</taxon>
        <taxon>Gunneridae</taxon>
        <taxon>Pentapetalae</taxon>
        <taxon>asterids</taxon>
        <taxon>lamiids</taxon>
        <taxon>Lamiales</taxon>
        <taxon>Orobanchaceae</taxon>
        <taxon>Buchnereae</taxon>
        <taxon>Striga</taxon>
    </lineage>
</organism>
<evidence type="ECO:0000313" key="2">
    <source>
        <dbReference type="EMBL" id="CAA0825660.1"/>
    </source>
</evidence>
<dbReference type="SUPFAM" id="SSF56672">
    <property type="entry name" value="DNA/RNA polymerases"/>
    <property type="match status" value="1"/>
</dbReference>
<gene>
    <name evidence="2" type="ORF">SHERM_22404</name>
</gene>
<accession>A0A9N7N337</accession>
<keyword evidence="3" id="KW-1185">Reference proteome</keyword>
<feature type="domain" description="Reverse transcriptase Ty1/copia-type" evidence="1">
    <location>
        <begin position="2"/>
        <end position="100"/>
    </location>
</feature>
<dbReference type="PANTHER" id="PTHR11439">
    <property type="entry name" value="GAG-POL-RELATED RETROTRANSPOSON"/>
    <property type="match status" value="1"/>
</dbReference>
<dbReference type="Pfam" id="PF07727">
    <property type="entry name" value="RVT_2"/>
    <property type="match status" value="1"/>
</dbReference>
<evidence type="ECO:0000259" key="1">
    <source>
        <dbReference type="Pfam" id="PF07727"/>
    </source>
</evidence>
<dbReference type="OrthoDB" id="912797at2759"/>
<dbReference type="EMBL" id="CACSLK010026087">
    <property type="protein sequence ID" value="CAA0825660.1"/>
    <property type="molecule type" value="Genomic_DNA"/>
</dbReference>
<reference evidence="2" key="1">
    <citation type="submission" date="2019-12" db="EMBL/GenBank/DDBJ databases">
        <authorList>
            <person name="Scholes J."/>
        </authorList>
    </citation>
    <scope>NUCLEOTIDE SEQUENCE</scope>
</reference>
<dbReference type="Proteomes" id="UP001153555">
    <property type="component" value="Unassembled WGS sequence"/>
</dbReference>
<dbReference type="InterPro" id="IPR043502">
    <property type="entry name" value="DNA/RNA_pol_sf"/>
</dbReference>
<dbReference type="InterPro" id="IPR013103">
    <property type="entry name" value="RVT_2"/>
</dbReference>